<dbReference type="Pfam" id="PF13524">
    <property type="entry name" value="Glyco_trans_1_2"/>
    <property type="match status" value="1"/>
</dbReference>
<organism evidence="2 3">
    <name type="scientific">Alicyclobacillus cellulosilyticus</name>
    <dbReference type="NCBI Taxonomy" id="1003997"/>
    <lineage>
        <taxon>Bacteria</taxon>
        <taxon>Bacillati</taxon>
        <taxon>Bacillota</taxon>
        <taxon>Bacilli</taxon>
        <taxon>Bacillales</taxon>
        <taxon>Alicyclobacillaceae</taxon>
        <taxon>Alicyclobacillus</taxon>
    </lineage>
</organism>
<sequence length="346" mass="40122">MRTVVHAPIDIAGQMGALCEGLRRLGWRANGYNWFSTYLQYRGPIVQTDAYELMEVCEELVRAADILHFHHGDTMLLEYRDLPMLASLGKPMVMHHWGSDVRRVEVVNQRQKHPLPPGYFTSEQIHARLSTVSRYIQHAIIQDHELYEFVAPYYRRVHELPLAVDTKAIQPVYPDPDNREPLVVHAPTQSAFKGTAYIEQAIERLRRRLRFRYRRIERVSHATAMQWFAQADIVVDQVLCGTFGLVSIEAMAMGKPVICYIRDDLRPTYPGRLPIVSANPDTLAEVLAQLLQSPKRRRELGRQGRRYVEQFHDMRVVARRLVRIYEEVLATPGDAAQEEARERDTW</sequence>
<dbReference type="EMBL" id="BMOY01000020">
    <property type="protein sequence ID" value="GGJ06473.1"/>
    <property type="molecule type" value="Genomic_DNA"/>
</dbReference>
<dbReference type="Gene3D" id="3.40.50.2000">
    <property type="entry name" value="Glycogen Phosphorylase B"/>
    <property type="match status" value="1"/>
</dbReference>
<dbReference type="Proteomes" id="UP000637695">
    <property type="component" value="Unassembled WGS sequence"/>
</dbReference>
<dbReference type="GO" id="GO:0016757">
    <property type="term" value="F:glycosyltransferase activity"/>
    <property type="evidence" value="ECO:0007669"/>
    <property type="project" value="TreeGrafter"/>
</dbReference>
<evidence type="ECO:0000313" key="3">
    <source>
        <dbReference type="Proteomes" id="UP000637695"/>
    </source>
</evidence>
<dbReference type="InterPro" id="IPR055259">
    <property type="entry name" value="YkvP/CgeB_Glyco_trans-like"/>
</dbReference>
<protein>
    <recommendedName>
        <fullName evidence="1">Spore protein YkvP/CgeB glycosyl transferase-like domain-containing protein</fullName>
    </recommendedName>
</protein>
<dbReference type="PANTHER" id="PTHR45947:SF3">
    <property type="entry name" value="SULFOQUINOVOSYL TRANSFERASE SQD2"/>
    <property type="match status" value="1"/>
</dbReference>
<comment type="caution">
    <text evidence="2">The sequence shown here is derived from an EMBL/GenBank/DDBJ whole genome shotgun (WGS) entry which is preliminary data.</text>
</comment>
<dbReference type="AlphaFoldDB" id="A0A917K9T9"/>
<feature type="domain" description="Spore protein YkvP/CgeB glycosyl transferase-like" evidence="1">
    <location>
        <begin position="212"/>
        <end position="322"/>
    </location>
</feature>
<evidence type="ECO:0000259" key="1">
    <source>
        <dbReference type="Pfam" id="PF13524"/>
    </source>
</evidence>
<dbReference type="InterPro" id="IPR050194">
    <property type="entry name" value="Glycosyltransferase_grp1"/>
</dbReference>
<dbReference type="PANTHER" id="PTHR45947">
    <property type="entry name" value="SULFOQUINOVOSYL TRANSFERASE SQD2"/>
    <property type="match status" value="1"/>
</dbReference>
<gene>
    <name evidence="2" type="ORF">GCM10010885_14530</name>
</gene>
<dbReference type="RefSeq" id="WP_229776622.1">
    <property type="nucleotide sequence ID" value="NZ_BMOY01000020.1"/>
</dbReference>
<accession>A0A917K9T9</accession>
<proteinExistence type="predicted"/>
<reference evidence="2" key="2">
    <citation type="submission" date="2020-09" db="EMBL/GenBank/DDBJ databases">
        <authorList>
            <person name="Sun Q."/>
            <person name="Ohkuma M."/>
        </authorList>
    </citation>
    <scope>NUCLEOTIDE SEQUENCE</scope>
    <source>
        <strain evidence="2">JCM 18487</strain>
    </source>
</reference>
<name>A0A917K9T9_9BACL</name>
<keyword evidence="3" id="KW-1185">Reference proteome</keyword>
<dbReference type="SUPFAM" id="SSF53756">
    <property type="entry name" value="UDP-Glycosyltransferase/glycogen phosphorylase"/>
    <property type="match status" value="1"/>
</dbReference>
<dbReference type="CDD" id="cd03801">
    <property type="entry name" value="GT4_PimA-like"/>
    <property type="match status" value="1"/>
</dbReference>
<reference evidence="2" key="1">
    <citation type="journal article" date="2014" name="Int. J. Syst. Evol. Microbiol.">
        <title>Complete genome sequence of Corynebacterium casei LMG S-19264T (=DSM 44701T), isolated from a smear-ripened cheese.</title>
        <authorList>
            <consortium name="US DOE Joint Genome Institute (JGI-PGF)"/>
            <person name="Walter F."/>
            <person name="Albersmeier A."/>
            <person name="Kalinowski J."/>
            <person name="Ruckert C."/>
        </authorList>
    </citation>
    <scope>NUCLEOTIDE SEQUENCE</scope>
    <source>
        <strain evidence="2">JCM 18487</strain>
    </source>
</reference>
<evidence type="ECO:0000313" key="2">
    <source>
        <dbReference type="EMBL" id="GGJ06473.1"/>
    </source>
</evidence>